<dbReference type="AlphaFoldDB" id="A0A841AV09"/>
<dbReference type="Pfam" id="PF13602">
    <property type="entry name" value="ADH_zinc_N_2"/>
    <property type="match status" value="1"/>
</dbReference>
<sequence>MKAIVQHEYGTTDVLELTDLPEPEAGPDEVVVRVRAAAVDPGVRHLMEGTPYLVRLMGFGVRRPKARVRGLDFSGVVHAVGDGVTRFQRGDEVFGTCKGSFAEYALTTVDKLARKPERLGFEEAAAVPISAFTALQALRDRGRVAPRQKVLIIGAGGGVGTFAVQIAKAFGAEVDGVCGPGKVDLVRSLGADTVFDYTREAFGGGYDLILDTAGNRSLTSLRKALTPRGTLVIVGGENDGRWIGPVGRNLRALILGPFVKQKLRGLFSTENQDDLQTLRALIEAEKLTPVIDRAYSLADVPEAIRYTSEGHARGKVVITV</sequence>
<name>A0A841AV09_9PSEU</name>
<dbReference type="Gene3D" id="3.90.180.10">
    <property type="entry name" value="Medium-chain alcohol dehydrogenases, catalytic domain"/>
    <property type="match status" value="1"/>
</dbReference>
<dbReference type="Gene3D" id="3.40.50.720">
    <property type="entry name" value="NAD(P)-binding Rossmann-like Domain"/>
    <property type="match status" value="1"/>
</dbReference>
<dbReference type="CDD" id="cd08267">
    <property type="entry name" value="MDR1"/>
    <property type="match status" value="1"/>
</dbReference>
<proteinExistence type="predicted"/>
<evidence type="ECO:0000313" key="3">
    <source>
        <dbReference type="Proteomes" id="UP000580861"/>
    </source>
</evidence>
<dbReference type="PANTHER" id="PTHR11695">
    <property type="entry name" value="ALCOHOL DEHYDROGENASE RELATED"/>
    <property type="match status" value="1"/>
</dbReference>
<keyword evidence="3" id="KW-1185">Reference proteome</keyword>
<dbReference type="RefSeq" id="WP_184893666.1">
    <property type="nucleotide sequence ID" value="NZ_JACHMX010000001.1"/>
</dbReference>
<dbReference type="PANTHER" id="PTHR11695:SF294">
    <property type="entry name" value="RETICULON-4-INTERACTING PROTEIN 1, MITOCHONDRIAL"/>
    <property type="match status" value="1"/>
</dbReference>
<accession>A0A841AV09</accession>
<dbReference type="InterPro" id="IPR013154">
    <property type="entry name" value="ADH-like_N"/>
</dbReference>
<dbReference type="GO" id="GO:0016491">
    <property type="term" value="F:oxidoreductase activity"/>
    <property type="evidence" value="ECO:0007669"/>
    <property type="project" value="InterPro"/>
</dbReference>
<evidence type="ECO:0000313" key="2">
    <source>
        <dbReference type="EMBL" id="MBB5851736.1"/>
    </source>
</evidence>
<dbReference type="EMBL" id="JACHMX010000001">
    <property type="protein sequence ID" value="MBB5851736.1"/>
    <property type="molecule type" value="Genomic_DNA"/>
</dbReference>
<dbReference type="InterPro" id="IPR020843">
    <property type="entry name" value="ER"/>
</dbReference>
<dbReference type="Pfam" id="PF08240">
    <property type="entry name" value="ADH_N"/>
    <property type="match status" value="1"/>
</dbReference>
<dbReference type="InterPro" id="IPR036291">
    <property type="entry name" value="NAD(P)-bd_dom_sf"/>
</dbReference>
<protein>
    <submittedName>
        <fullName evidence="2">NADPH:quinone reductase-like Zn-dependent oxidoreductase</fullName>
    </submittedName>
</protein>
<feature type="domain" description="Enoyl reductase (ER)" evidence="1">
    <location>
        <begin position="10"/>
        <end position="318"/>
    </location>
</feature>
<organism evidence="2 3">
    <name type="scientific">Amycolatopsis umgeniensis</name>
    <dbReference type="NCBI Taxonomy" id="336628"/>
    <lineage>
        <taxon>Bacteria</taxon>
        <taxon>Bacillati</taxon>
        <taxon>Actinomycetota</taxon>
        <taxon>Actinomycetes</taxon>
        <taxon>Pseudonocardiales</taxon>
        <taxon>Pseudonocardiaceae</taxon>
        <taxon>Amycolatopsis</taxon>
    </lineage>
</organism>
<reference evidence="2 3" key="1">
    <citation type="submission" date="2020-08" db="EMBL/GenBank/DDBJ databases">
        <title>Sequencing the genomes of 1000 actinobacteria strains.</title>
        <authorList>
            <person name="Klenk H.-P."/>
        </authorList>
    </citation>
    <scope>NUCLEOTIDE SEQUENCE [LARGE SCALE GENOMIC DNA]</scope>
    <source>
        <strain evidence="2 3">DSM 45272</strain>
    </source>
</reference>
<gene>
    <name evidence="2" type="ORF">HDA45_001823</name>
</gene>
<dbReference type="SMART" id="SM00829">
    <property type="entry name" value="PKS_ER"/>
    <property type="match status" value="1"/>
</dbReference>
<dbReference type="SUPFAM" id="SSF50129">
    <property type="entry name" value="GroES-like"/>
    <property type="match status" value="1"/>
</dbReference>
<dbReference type="InterPro" id="IPR050700">
    <property type="entry name" value="YIM1/Zinc_Alcohol_DH_Fams"/>
</dbReference>
<dbReference type="Proteomes" id="UP000580861">
    <property type="component" value="Unassembled WGS sequence"/>
</dbReference>
<comment type="caution">
    <text evidence="2">The sequence shown here is derived from an EMBL/GenBank/DDBJ whole genome shotgun (WGS) entry which is preliminary data.</text>
</comment>
<dbReference type="SUPFAM" id="SSF51735">
    <property type="entry name" value="NAD(P)-binding Rossmann-fold domains"/>
    <property type="match status" value="1"/>
</dbReference>
<dbReference type="InterPro" id="IPR011032">
    <property type="entry name" value="GroES-like_sf"/>
</dbReference>
<evidence type="ECO:0000259" key="1">
    <source>
        <dbReference type="SMART" id="SM00829"/>
    </source>
</evidence>